<dbReference type="RefSeq" id="WP_009602690.1">
    <property type="nucleotide sequence ID" value="NZ_AEIU01000096.1"/>
</dbReference>
<evidence type="ECO:0000256" key="5">
    <source>
        <dbReference type="ARBA" id="ARBA00023049"/>
    </source>
</evidence>
<keyword evidence="1 6" id="KW-0645">Protease</keyword>
<dbReference type="SUPFAM" id="SSF55486">
    <property type="entry name" value="Metalloproteases ('zincins'), catalytic domain"/>
    <property type="match status" value="1"/>
</dbReference>
<feature type="domain" description="Peptidase M3A/M3B catalytic" evidence="7">
    <location>
        <begin position="331"/>
        <end position="565"/>
    </location>
</feature>
<comment type="caution">
    <text evidence="9">The sequence shown here is derived from an EMBL/GenBank/DDBJ whole genome shotgun (WGS) entry which is preliminary data.</text>
</comment>
<keyword evidence="2 6" id="KW-0479">Metal-binding</keyword>
<dbReference type="PANTHER" id="PTHR34217">
    <property type="entry name" value="METAL-DEPENDENT CARBOXYPEPTIDASE"/>
    <property type="match status" value="1"/>
</dbReference>
<evidence type="ECO:0000256" key="4">
    <source>
        <dbReference type="ARBA" id="ARBA00022833"/>
    </source>
</evidence>
<evidence type="ECO:0000313" key="9">
    <source>
        <dbReference type="EMBL" id="EFP95334.1"/>
    </source>
</evidence>
<keyword evidence="5 6" id="KW-0482">Metalloprotease</keyword>
<gene>
    <name evidence="9" type="ORF">VIBC2010_14904</name>
</gene>
<keyword evidence="10" id="KW-1185">Reference proteome</keyword>
<reference evidence="9 10" key="1">
    <citation type="journal article" date="2012" name="Int. J. Syst. Evol. Microbiol.">
        <title>Vibrio caribbeanicus sp. nov., isolated from the marine sponge Scleritoderma cyanea.</title>
        <authorList>
            <person name="Hoffmann M."/>
            <person name="Monday S.R."/>
            <person name="Allard M.W."/>
            <person name="Strain E.A."/>
            <person name="Whittaker P."/>
            <person name="Naum M."/>
            <person name="McCarthy P.J."/>
            <person name="Lopez J.V."/>
            <person name="Fischer M."/>
            <person name="Brown E.W."/>
        </authorList>
    </citation>
    <scope>NUCLEOTIDE SEQUENCE [LARGE SCALE GENOMIC DNA]</scope>
    <source>
        <strain evidence="9 10">ATCC BAA-2122</strain>
    </source>
</reference>
<dbReference type="GO" id="GO:0006508">
    <property type="term" value="P:proteolysis"/>
    <property type="evidence" value="ECO:0007669"/>
    <property type="project" value="UniProtKB-KW"/>
</dbReference>
<evidence type="ECO:0000259" key="8">
    <source>
        <dbReference type="Pfam" id="PF08439"/>
    </source>
</evidence>
<dbReference type="Gene3D" id="1.20.140.70">
    <property type="entry name" value="Oligopeptidase f, N-terminal domain"/>
    <property type="match status" value="1"/>
</dbReference>
<evidence type="ECO:0000256" key="1">
    <source>
        <dbReference type="ARBA" id="ARBA00022670"/>
    </source>
</evidence>
<dbReference type="InterPro" id="IPR034006">
    <property type="entry name" value="M3B_PepF_2"/>
</dbReference>
<sequence>MSTPSWNLSVIYQGLDDPKIDMDIDSINSMLLSIREFNFDDHCIEDIQQAMITYQSCYKLVDSLETFSHCYLSVDTLDTKAHKLAGQVAKLKSVLKQAYLPVEQVLLTVSDDKICQLLTHEDPEVSEQDFPIRMLRSQVEQTMSVAEEQLISALETDGRDGWARLYQNITGTLKVVTESGEKISLSQAANSLNGNDFKQLENNWRGIQDGMEMNKEAFAAILNGLSGWRLSENEKRSKGRKIHFLDASLHQSRITSQSLETLMKVTEDNKSLGQKAGLLMARVHQCQTMKPWNYLAGMPSTSNEAPKVYSFEEAINIVQSAFSMVSKEMGDFVALMVQKGWIDANPTENRRLGAYCSGFSSTRTPLVFMTWGGSLSNIATLAHELGHAYHNWVMRDMPHHQTKYPMTLAETASTFAESVVRDYLLENAETREDKLEILWEDLSRCYTFMINIPVRYHFELQLYQKRSESELSADQLCELMSQTWRSWYGPSMDEADSYFWASKLHFSMSHRSFYNYPYLFGYLFSTSVYSQRSLKGQRFHDDYIALLRDTGRMTAEELTQKHLGQSLIQESFWQQSIDNIKLKIEQFELLLDQ</sequence>
<dbReference type="Gene3D" id="1.10.1370.20">
    <property type="entry name" value="Oligoendopeptidase f, C-terminal domain"/>
    <property type="match status" value="1"/>
</dbReference>
<dbReference type="GO" id="GO:0046872">
    <property type="term" value="F:metal ion binding"/>
    <property type="evidence" value="ECO:0007669"/>
    <property type="project" value="UniProtKB-UniRule"/>
</dbReference>
<proteinExistence type="inferred from homology"/>
<dbReference type="InterPro" id="IPR042088">
    <property type="entry name" value="OligoPept_F_C"/>
</dbReference>
<dbReference type="NCBIfam" id="TIGR02290">
    <property type="entry name" value="M3_fam_3"/>
    <property type="match status" value="1"/>
</dbReference>
<accession>E3BNB5</accession>
<evidence type="ECO:0000259" key="7">
    <source>
        <dbReference type="Pfam" id="PF01432"/>
    </source>
</evidence>
<dbReference type="Proteomes" id="UP000002943">
    <property type="component" value="Unassembled WGS sequence"/>
</dbReference>
<feature type="domain" description="Oligopeptidase F N-terminal" evidence="8">
    <location>
        <begin position="106"/>
        <end position="174"/>
    </location>
</feature>
<dbReference type="InterPro" id="IPR013647">
    <property type="entry name" value="OligopepF_N_dom"/>
</dbReference>
<name>E3BNB5_9VIBR</name>
<keyword evidence="4 6" id="KW-0862">Zinc</keyword>
<evidence type="ECO:0000256" key="2">
    <source>
        <dbReference type="ARBA" id="ARBA00022723"/>
    </source>
</evidence>
<protein>
    <submittedName>
        <fullName evidence="9">Oligoendopeptidase F</fullName>
    </submittedName>
</protein>
<keyword evidence="3 6" id="KW-0378">Hydrolase</keyword>
<dbReference type="EMBL" id="AEIU01000096">
    <property type="protein sequence ID" value="EFP95334.1"/>
    <property type="molecule type" value="Genomic_DNA"/>
</dbReference>
<dbReference type="GO" id="GO:0004222">
    <property type="term" value="F:metalloendopeptidase activity"/>
    <property type="evidence" value="ECO:0007669"/>
    <property type="project" value="InterPro"/>
</dbReference>
<comment type="cofactor">
    <cofactor evidence="6">
        <name>Zn(2+)</name>
        <dbReference type="ChEBI" id="CHEBI:29105"/>
    </cofactor>
    <text evidence="6">Binds 1 zinc ion.</text>
</comment>
<dbReference type="Pfam" id="PF01432">
    <property type="entry name" value="Peptidase_M3"/>
    <property type="match status" value="1"/>
</dbReference>
<dbReference type="OrthoDB" id="9766487at2"/>
<dbReference type="InterPro" id="IPR001333">
    <property type="entry name" value="Peptidase_M32_Taq"/>
</dbReference>
<dbReference type="CDD" id="cd09607">
    <property type="entry name" value="M3B_PepF"/>
    <property type="match status" value="1"/>
</dbReference>
<dbReference type="InterPro" id="IPR001567">
    <property type="entry name" value="Pept_M3A_M3B_dom"/>
</dbReference>
<dbReference type="AlphaFoldDB" id="E3BNB5"/>
<dbReference type="GO" id="GO:0004181">
    <property type="term" value="F:metallocarboxypeptidase activity"/>
    <property type="evidence" value="ECO:0007669"/>
    <property type="project" value="InterPro"/>
</dbReference>
<dbReference type="eggNOG" id="COG1164">
    <property type="taxonomic scope" value="Bacteria"/>
</dbReference>
<evidence type="ECO:0000256" key="3">
    <source>
        <dbReference type="ARBA" id="ARBA00022801"/>
    </source>
</evidence>
<dbReference type="PANTHER" id="PTHR34217:SF1">
    <property type="entry name" value="CARBOXYPEPTIDASE 1"/>
    <property type="match status" value="1"/>
</dbReference>
<evidence type="ECO:0000313" key="10">
    <source>
        <dbReference type="Proteomes" id="UP000002943"/>
    </source>
</evidence>
<organism evidence="9 10">
    <name type="scientific">Vibrio caribbeanicus ATCC BAA-2122</name>
    <dbReference type="NCBI Taxonomy" id="796620"/>
    <lineage>
        <taxon>Bacteria</taxon>
        <taxon>Pseudomonadati</taxon>
        <taxon>Pseudomonadota</taxon>
        <taxon>Gammaproteobacteria</taxon>
        <taxon>Vibrionales</taxon>
        <taxon>Vibrionaceae</taxon>
        <taxon>Vibrio</taxon>
    </lineage>
</organism>
<dbReference type="STRING" id="796620.VIBC2010_14904"/>
<evidence type="ECO:0000256" key="6">
    <source>
        <dbReference type="RuleBase" id="RU003435"/>
    </source>
</evidence>
<comment type="similarity">
    <text evidence="6">Belongs to the peptidase M3 family.</text>
</comment>
<dbReference type="InterPro" id="IPR011977">
    <property type="entry name" value="Pept_M3B_clade3"/>
</dbReference>
<dbReference type="Pfam" id="PF08439">
    <property type="entry name" value="Peptidase_M3_N"/>
    <property type="match status" value="1"/>
</dbReference>